<accession>A0A9N9J3Q8</accession>
<dbReference type="AlphaFoldDB" id="A0A9N9J3Q8"/>
<dbReference type="Proteomes" id="UP000789508">
    <property type="component" value="Unassembled WGS sequence"/>
</dbReference>
<evidence type="ECO:0000256" key="1">
    <source>
        <dbReference type="SAM" id="MobiDB-lite"/>
    </source>
</evidence>
<proteinExistence type="predicted"/>
<comment type="caution">
    <text evidence="2">The sequence shown here is derived from an EMBL/GenBank/DDBJ whole genome shotgun (WGS) entry which is preliminary data.</text>
</comment>
<feature type="region of interest" description="Disordered" evidence="1">
    <location>
        <begin position="27"/>
        <end position="49"/>
    </location>
</feature>
<name>A0A9N9J3Q8_9GLOM</name>
<dbReference type="EMBL" id="CAJVPS010046402">
    <property type="protein sequence ID" value="CAG8761140.1"/>
    <property type="molecule type" value="Genomic_DNA"/>
</dbReference>
<evidence type="ECO:0000313" key="2">
    <source>
        <dbReference type="EMBL" id="CAG8761140.1"/>
    </source>
</evidence>
<feature type="non-terminal residue" evidence="2">
    <location>
        <position position="1"/>
    </location>
</feature>
<sequence>YVWRRQYQGQLWTTMIEAIRNELLIEDKQDDKPKMEIDATETRDDPKQP</sequence>
<keyword evidence="3" id="KW-1185">Reference proteome</keyword>
<evidence type="ECO:0000313" key="3">
    <source>
        <dbReference type="Proteomes" id="UP000789508"/>
    </source>
</evidence>
<protein>
    <submittedName>
        <fullName evidence="2">13170_t:CDS:1</fullName>
    </submittedName>
</protein>
<reference evidence="2" key="1">
    <citation type="submission" date="2021-06" db="EMBL/GenBank/DDBJ databases">
        <authorList>
            <person name="Kallberg Y."/>
            <person name="Tangrot J."/>
            <person name="Rosling A."/>
        </authorList>
    </citation>
    <scope>NUCLEOTIDE SEQUENCE</scope>
    <source>
        <strain evidence="2">FL130A</strain>
    </source>
</reference>
<gene>
    <name evidence="2" type="ORF">ALEPTO_LOCUS13680</name>
</gene>
<organism evidence="2 3">
    <name type="scientific">Ambispora leptoticha</name>
    <dbReference type="NCBI Taxonomy" id="144679"/>
    <lineage>
        <taxon>Eukaryota</taxon>
        <taxon>Fungi</taxon>
        <taxon>Fungi incertae sedis</taxon>
        <taxon>Mucoromycota</taxon>
        <taxon>Glomeromycotina</taxon>
        <taxon>Glomeromycetes</taxon>
        <taxon>Archaeosporales</taxon>
        <taxon>Ambisporaceae</taxon>
        <taxon>Ambispora</taxon>
    </lineage>
</organism>